<evidence type="ECO:0000256" key="2">
    <source>
        <dbReference type="ARBA" id="ARBA00022857"/>
    </source>
</evidence>
<dbReference type="PRINTS" id="PR00080">
    <property type="entry name" value="SDRFAMILY"/>
</dbReference>
<evidence type="ECO:0000313" key="6">
    <source>
        <dbReference type="Proteomes" id="UP000717696"/>
    </source>
</evidence>
<dbReference type="SUPFAM" id="SSF51735">
    <property type="entry name" value="NAD(P)-binding Rossmann-fold domains"/>
    <property type="match status" value="1"/>
</dbReference>
<dbReference type="Proteomes" id="UP000717696">
    <property type="component" value="Unassembled WGS sequence"/>
</dbReference>
<dbReference type="Pfam" id="PF00106">
    <property type="entry name" value="adh_short"/>
    <property type="match status" value="1"/>
</dbReference>
<comment type="caution">
    <text evidence="5">The sequence shown here is derived from an EMBL/GenBank/DDBJ whole genome shotgun (WGS) entry which is preliminary data.</text>
</comment>
<accession>A0A9P9DPW7</accession>
<dbReference type="AlphaFoldDB" id="A0A9P9DPW7"/>
<gene>
    <name evidence="5" type="ORF">B0J13DRAFT_566736</name>
</gene>
<organism evidence="5 6">
    <name type="scientific">Dactylonectria estremocensis</name>
    <dbReference type="NCBI Taxonomy" id="1079267"/>
    <lineage>
        <taxon>Eukaryota</taxon>
        <taxon>Fungi</taxon>
        <taxon>Dikarya</taxon>
        <taxon>Ascomycota</taxon>
        <taxon>Pezizomycotina</taxon>
        <taxon>Sordariomycetes</taxon>
        <taxon>Hypocreomycetidae</taxon>
        <taxon>Hypocreales</taxon>
        <taxon>Nectriaceae</taxon>
        <taxon>Dactylonectria</taxon>
    </lineage>
</organism>
<reference evidence="5" key="1">
    <citation type="journal article" date="2021" name="Nat. Commun.">
        <title>Genetic determinants of endophytism in the Arabidopsis root mycobiome.</title>
        <authorList>
            <person name="Mesny F."/>
            <person name="Miyauchi S."/>
            <person name="Thiergart T."/>
            <person name="Pickel B."/>
            <person name="Atanasova L."/>
            <person name="Karlsson M."/>
            <person name="Huettel B."/>
            <person name="Barry K.W."/>
            <person name="Haridas S."/>
            <person name="Chen C."/>
            <person name="Bauer D."/>
            <person name="Andreopoulos W."/>
            <person name="Pangilinan J."/>
            <person name="LaButti K."/>
            <person name="Riley R."/>
            <person name="Lipzen A."/>
            <person name="Clum A."/>
            <person name="Drula E."/>
            <person name="Henrissat B."/>
            <person name="Kohler A."/>
            <person name="Grigoriev I.V."/>
            <person name="Martin F.M."/>
            <person name="Hacquard S."/>
        </authorList>
    </citation>
    <scope>NUCLEOTIDE SEQUENCE</scope>
    <source>
        <strain evidence="5">MPI-CAGE-AT-0021</strain>
    </source>
</reference>
<evidence type="ECO:0000313" key="5">
    <source>
        <dbReference type="EMBL" id="KAH7123520.1"/>
    </source>
</evidence>
<evidence type="ECO:0000256" key="4">
    <source>
        <dbReference type="RuleBase" id="RU000363"/>
    </source>
</evidence>
<dbReference type="PANTHER" id="PTHR43963:SF6">
    <property type="entry name" value="CHAIN DEHYDROGENASE FAMILY PROTEIN, PUTATIVE (AFU_ORTHOLOGUE AFUA_3G15350)-RELATED"/>
    <property type="match status" value="1"/>
</dbReference>
<comment type="similarity">
    <text evidence="1 4">Belongs to the short-chain dehydrogenases/reductases (SDR) family.</text>
</comment>
<dbReference type="Gene3D" id="3.40.50.720">
    <property type="entry name" value="NAD(P)-binding Rossmann-like Domain"/>
    <property type="match status" value="1"/>
</dbReference>
<dbReference type="EMBL" id="JAGMUU010000025">
    <property type="protein sequence ID" value="KAH7123520.1"/>
    <property type="molecule type" value="Genomic_DNA"/>
</dbReference>
<dbReference type="PANTHER" id="PTHR43963">
    <property type="entry name" value="CARBONYL REDUCTASE 1-RELATED"/>
    <property type="match status" value="1"/>
</dbReference>
<evidence type="ECO:0008006" key="7">
    <source>
        <dbReference type="Google" id="ProtNLM"/>
    </source>
</evidence>
<evidence type="ECO:0000256" key="3">
    <source>
        <dbReference type="ARBA" id="ARBA00023002"/>
    </source>
</evidence>
<sequence length="246" mass="26173">MSSPAAPLALITGATQGIGRTVAQILATKHSYHAIIAARNPQDGEKVASDLRKAGHQASTIQLDLTSPTSIEGAISAIEKDFGYLDVLVNNAGILLDHIPGLKTWDLFNRTFTTNIVGTATLTEGLLPLLRKAKAGPPRVVFVTSIMGSLDRASDKTTPYYNIDYKSYDASKAAVNMLMINYARELDGAGGKVNSVCPGLVKTALNNFSEYGHSTEIGAERIVDMATLDEDGPTGTLSDRNGPLPW</sequence>
<keyword evidence="3" id="KW-0560">Oxidoreductase</keyword>
<protein>
    <recommendedName>
        <fullName evidence="7">Short chain dehydrogenase family protein</fullName>
    </recommendedName>
</protein>
<keyword evidence="2" id="KW-0521">NADP</keyword>
<dbReference type="InterPro" id="IPR036291">
    <property type="entry name" value="NAD(P)-bd_dom_sf"/>
</dbReference>
<dbReference type="GO" id="GO:0016491">
    <property type="term" value="F:oxidoreductase activity"/>
    <property type="evidence" value="ECO:0007669"/>
    <property type="project" value="UniProtKB-KW"/>
</dbReference>
<evidence type="ECO:0000256" key="1">
    <source>
        <dbReference type="ARBA" id="ARBA00006484"/>
    </source>
</evidence>
<keyword evidence="6" id="KW-1185">Reference proteome</keyword>
<name>A0A9P9DPW7_9HYPO</name>
<proteinExistence type="inferred from homology"/>
<dbReference type="InterPro" id="IPR002347">
    <property type="entry name" value="SDR_fam"/>
</dbReference>
<dbReference type="OrthoDB" id="1933717at2759"/>
<dbReference type="PRINTS" id="PR00081">
    <property type="entry name" value="GDHRDH"/>
</dbReference>